<gene>
    <name evidence="1" type="ORF">PVAP13_7KG177355</name>
</gene>
<organism evidence="1 2">
    <name type="scientific">Panicum virgatum</name>
    <name type="common">Blackwell switchgrass</name>
    <dbReference type="NCBI Taxonomy" id="38727"/>
    <lineage>
        <taxon>Eukaryota</taxon>
        <taxon>Viridiplantae</taxon>
        <taxon>Streptophyta</taxon>
        <taxon>Embryophyta</taxon>
        <taxon>Tracheophyta</taxon>
        <taxon>Spermatophyta</taxon>
        <taxon>Magnoliopsida</taxon>
        <taxon>Liliopsida</taxon>
        <taxon>Poales</taxon>
        <taxon>Poaceae</taxon>
        <taxon>PACMAD clade</taxon>
        <taxon>Panicoideae</taxon>
        <taxon>Panicodae</taxon>
        <taxon>Paniceae</taxon>
        <taxon>Panicinae</taxon>
        <taxon>Panicum</taxon>
        <taxon>Panicum sect. Hiantes</taxon>
    </lineage>
</organism>
<name>A0A8T0QHZ5_PANVG</name>
<keyword evidence="2" id="KW-1185">Reference proteome</keyword>
<reference evidence="1" key="1">
    <citation type="submission" date="2020-05" db="EMBL/GenBank/DDBJ databases">
        <title>WGS assembly of Panicum virgatum.</title>
        <authorList>
            <person name="Lovell J.T."/>
            <person name="Jenkins J."/>
            <person name="Shu S."/>
            <person name="Juenger T.E."/>
            <person name="Schmutz J."/>
        </authorList>
    </citation>
    <scope>NUCLEOTIDE SEQUENCE</scope>
    <source>
        <strain evidence="1">AP13</strain>
    </source>
</reference>
<evidence type="ECO:0000313" key="1">
    <source>
        <dbReference type="EMBL" id="KAG2572419.1"/>
    </source>
</evidence>
<dbReference type="AlphaFoldDB" id="A0A8T0QHZ5"/>
<dbReference type="Proteomes" id="UP000823388">
    <property type="component" value="Chromosome 7K"/>
</dbReference>
<comment type="caution">
    <text evidence="1">The sequence shown here is derived from an EMBL/GenBank/DDBJ whole genome shotgun (WGS) entry which is preliminary data.</text>
</comment>
<dbReference type="EMBL" id="CM029049">
    <property type="protein sequence ID" value="KAG2572419.1"/>
    <property type="molecule type" value="Genomic_DNA"/>
</dbReference>
<accession>A0A8T0QHZ5</accession>
<evidence type="ECO:0000313" key="2">
    <source>
        <dbReference type="Proteomes" id="UP000823388"/>
    </source>
</evidence>
<protein>
    <submittedName>
        <fullName evidence="1">Uncharacterized protein</fullName>
    </submittedName>
</protein>
<sequence>MPTAPRTHSYSTVKDQRPRRLLPGLVANAIRHSAALSLTCPTAPPPPAYKRRRRALLSSQHSYLIPSVPSEQGFAHHSLILTSCSSCSCRREFANNDEKKPGVRCRGIGSLYRKQKPGVRTASTRTSTASWKSKRVPRVEIPVC</sequence>
<proteinExistence type="predicted"/>